<evidence type="ECO:0008006" key="3">
    <source>
        <dbReference type="Google" id="ProtNLM"/>
    </source>
</evidence>
<protein>
    <recommendedName>
        <fullName evidence="3">KINB signaling pathway activation protein</fullName>
    </recommendedName>
</protein>
<name>A0A8J3F5N6_9BACI</name>
<keyword evidence="2" id="KW-1185">Reference proteome</keyword>
<evidence type="ECO:0000313" key="1">
    <source>
        <dbReference type="EMBL" id="GGI18081.1"/>
    </source>
</evidence>
<gene>
    <name evidence="1" type="ORF">GCM10007380_41140</name>
</gene>
<proteinExistence type="predicted"/>
<organism evidence="1 2">
    <name type="scientific">Gottfriedia solisilvae</name>
    <dbReference type="NCBI Taxonomy" id="1516104"/>
    <lineage>
        <taxon>Bacteria</taxon>
        <taxon>Bacillati</taxon>
        <taxon>Bacillota</taxon>
        <taxon>Bacilli</taxon>
        <taxon>Bacillales</taxon>
        <taxon>Bacillaceae</taxon>
        <taxon>Gottfriedia</taxon>
    </lineage>
</organism>
<evidence type="ECO:0000313" key="2">
    <source>
        <dbReference type="Proteomes" id="UP000626244"/>
    </source>
</evidence>
<dbReference type="Proteomes" id="UP000626244">
    <property type="component" value="Unassembled WGS sequence"/>
</dbReference>
<dbReference type="EMBL" id="BMHB01000005">
    <property type="protein sequence ID" value="GGI18081.1"/>
    <property type="molecule type" value="Genomic_DNA"/>
</dbReference>
<accession>A0A8J3F5N6</accession>
<dbReference type="AlphaFoldDB" id="A0A8J3F5N6"/>
<dbReference type="OrthoDB" id="2915109at2"/>
<dbReference type="RefSeq" id="WP_088003865.1">
    <property type="nucleotide sequence ID" value="NZ_BMHB01000005.1"/>
</dbReference>
<comment type="caution">
    <text evidence="1">The sequence shown here is derived from an EMBL/GenBank/DDBJ whole genome shotgun (WGS) entry which is preliminary data.</text>
</comment>
<dbReference type="Pfam" id="PF10730">
    <property type="entry name" value="DUF2521"/>
    <property type="match status" value="1"/>
</dbReference>
<sequence>MNVITNFREKRRAKQITFEKSLLKELKILQLKSQLKDSFSYFIDADTHQRKAREDYCFELAVETYLLGARYSRFGFYGEPIESVKKRSAKETEWLAYLFYSSVFGRRDDIQTEPFNQCKSFLHNWWLDGYVKGERRHRLRLSK</sequence>
<reference evidence="2" key="1">
    <citation type="journal article" date="2019" name="Int. J. Syst. Evol. Microbiol.">
        <title>The Global Catalogue of Microorganisms (GCM) 10K type strain sequencing project: providing services to taxonomists for standard genome sequencing and annotation.</title>
        <authorList>
            <consortium name="The Broad Institute Genomics Platform"/>
            <consortium name="The Broad Institute Genome Sequencing Center for Infectious Disease"/>
            <person name="Wu L."/>
            <person name="Ma J."/>
        </authorList>
    </citation>
    <scope>NUCLEOTIDE SEQUENCE [LARGE SCALE GENOMIC DNA]</scope>
    <source>
        <strain evidence="2">CGMCC 1.14993</strain>
    </source>
</reference>
<dbReference type="InterPro" id="IPR019667">
    <property type="entry name" value="Uncharacterised_YbaK"/>
</dbReference>